<dbReference type="PROSITE" id="PS50293">
    <property type="entry name" value="TPR_REGION"/>
    <property type="match status" value="4"/>
</dbReference>
<dbReference type="eggNOG" id="COG4995">
    <property type="taxonomic scope" value="Bacteria"/>
</dbReference>
<dbReference type="PROSITE" id="PS50005">
    <property type="entry name" value="TPR"/>
    <property type="match status" value="14"/>
</dbReference>
<evidence type="ECO:0000256" key="2">
    <source>
        <dbReference type="ARBA" id="ARBA00022803"/>
    </source>
</evidence>
<dbReference type="Pfam" id="PF13176">
    <property type="entry name" value="TPR_7"/>
    <property type="match status" value="1"/>
</dbReference>
<dbReference type="Proteomes" id="UP000003835">
    <property type="component" value="Unassembled WGS sequence"/>
</dbReference>
<dbReference type="EMBL" id="DS989846">
    <property type="protein sequence ID" value="EDX76471.1"/>
    <property type="molecule type" value="Genomic_DNA"/>
</dbReference>
<dbReference type="Pfam" id="PF12770">
    <property type="entry name" value="CHAT"/>
    <property type="match status" value="1"/>
</dbReference>
<dbReference type="OrthoDB" id="437421at2"/>
<feature type="repeat" description="TPR" evidence="3">
    <location>
        <begin position="675"/>
        <end position="708"/>
    </location>
</feature>
<dbReference type="PANTHER" id="PTHR45641">
    <property type="entry name" value="TETRATRICOPEPTIDE REPEAT PROTEIN (AFU_ORTHOLOGUE AFUA_6G03870)"/>
    <property type="match status" value="1"/>
</dbReference>
<dbReference type="eggNOG" id="COG0457">
    <property type="taxonomic scope" value="Bacteria"/>
</dbReference>
<feature type="repeat" description="TPR" evidence="3">
    <location>
        <begin position="553"/>
        <end position="586"/>
    </location>
</feature>
<dbReference type="Pfam" id="PF00515">
    <property type="entry name" value="TPR_1"/>
    <property type="match status" value="1"/>
</dbReference>
<name>B4VN55_9CYAN</name>
<feature type="repeat" description="TPR" evidence="3">
    <location>
        <begin position="125"/>
        <end position="158"/>
    </location>
</feature>
<dbReference type="PANTHER" id="PTHR45641:SF19">
    <property type="entry name" value="NEPHROCYSTIN-3"/>
    <property type="match status" value="1"/>
</dbReference>
<accession>B4VN55</accession>
<protein>
    <submittedName>
        <fullName evidence="5">Tetratricopeptide repeat family</fullName>
    </submittedName>
</protein>
<feature type="repeat" description="TPR" evidence="3">
    <location>
        <begin position="515"/>
        <end position="548"/>
    </location>
</feature>
<evidence type="ECO:0000256" key="3">
    <source>
        <dbReference type="PROSITE-ProRule" id="PRU00339"/>
    </source>
</evidence>
<keyword evidence="2 3" id="KW-0802">TPR repeat</keyword>
<proteinExistence type="predicted"/>
<keyword evidence="6" id="KW-1185">Reference proteome</keyword>
<dbReference type="InterPro" id="IPR011990">
    <property type="entry name" value="TPR-like_helical_dom_sf"/>
</dbReference>
<feature type="repeat" description="TPR" evidence="3">
    <location>
        <begin position="224"/>
        <end position="257"/>
    </location>
</feature>
<evidence type="ECO:0000256" key="1">
    <source>
        <dbReference type="ARBA" id="ARBA00022737"/>
    </source>
</evidence>
<feature type="repeat" description="TPR" evidence="3">
    <location>
        <begin position="175"/>
        <end position="208"/>
    </location>
</feature>
<feature type="repeat" description="TPR" evidence="3">
    <location>
        <begin position="635"/>
        <end position="668"/>
    </location>
</feature>
<gene>
    <name evidence="5" type="ORF">MC7420_4727</name>
</gene>
<dbReference type="InterPro" id="IPR019734">
    <property type="entry name" value="TPR_rpt"/>
</dbReference>
<keyword evidence="1" id="KW-0677">Repeat</keyword>
<feature type="repeat" description="TPR" evidence="3">
    <location>
        <begin position="264"/>
        <end position="297"/>
    </location>
</feature>
<dbReference type="SUPFAM" id="SSF48452">
    <property type="entry name" value="TPR-like"/>
    <property type="match status" value="4"/>
</dbReference>
<dbReference type="Pfam" id="PF13424">
    <property type="entry name" value="TPR_12"/>
    <property type="match status" value="7"/>
</dbReference>
<dbReference type="HOGENOM" id="CLU_002404_0_1_3"/>
<feature type="repeat" description="TPR" evidence="3">
    <location>
        <begin position="381"/>
        <end position="414"/>
    </location>
</feature>
<organism evidence="5 6">
    <name type="scientific">Coleofasciculus chthonoplastes PCC 7420</name>
    <dbReference type="NCBI Taxonomy" id="118168"/>
    <lineage>
        <taxon>Bacteria</taxon>
        <taxon>Bacillati</taxon>
        <taxon>Cyanobacteriota</taxon>
        <taxon>Cyanophyceae</taxon>
        <taxon>Coleofasciculales</taxon>
        <taxon>Coleofasciculaceae</taxon>
        <taxon>Coleofasciculus</taxon>
    </lineage>
</organism>
<dbReference type="Gene3D" id="1.25.40.10">
    <property type="entry name" value="Tetratricopeptide repeat domain"/>
    <property type="match status" value="6"/>
</dbReference>
<evidence type="ECO:0000259" key="4">
    <source>
        <dbReference type="Pfam" id="PF12770"/>
    </source>
</evidence>
<feature type="repeat" description="TPR" evidence="3">
    <location>
        <begin position="475"/>
        <end position="508"/>
    </location>
</feature>
<feature type="repeat" description="TPR" evidence="3">
    <location>
        <begin position="85"/>
        <end position="118"/>
    </location>
</feature>
<feature type="repeat" description="TPR" evidence="3">
    <location>
        <begin position="593"/>
        <end position="626"/>
    </location>
</feature>
<dbReference type="RefSeq" id="WP_006100200.1">
    <property type="nucleotide sequence ID" value="NZ_DS989846.1"/>
</dbReference>
<dbReference type="InterPro" id="IPR024983">
    <property type="entry name" value="CHAT_dom"/>
</dbReference>
<feature type="repeat" description="TPR" evidence="3">
    <location>
        <begin position="303"/>
        <end position="336"/>
    </location>
</feature>
<evidence type="ECO:0000313" key="6">
    <source>
        <dbReference type="Proteomes" id="UP000003835"/>
    </source>
</evidence>
<reference evidence="5 6" key="1">
    <citation type="submission" date="2008-07" db="EMBL/GenBank/DDBJ databases">
        <authorList>
            <person name="Tandeau de Marsac N."/>
            <person name="Ferriera S."/>
            <person name="Johnson J."/>
            <person name="Kravitz S."/>
            <person name="Beeson K."/>
            <person name="Sutton G."/>
            <person name="Rogers Y.-H."/>
            <person name="Friedman R."/>
            <person name="Frazier M."/>
            <person name="Venter J.C."/>
        </authorList>
    </citation>
    <scope>NUCLEOTIDE SEQUENCE [LARGE SCALE GENOMIC DNA]</scope>
    <source>
        <strain evidence="5 6">PCC 7420</strain>
    </source>
</reference>
<dbReference type="SMART" id="SM00028">
    <property type="entry name" value="TPR"/>
    <property type="match status" value="16"/>
</dbReference>
<evidence type="ECO:0000313" key="5">
    <source>
        <dbReference type="EMBL" id="EDX76471.1"/>
    </source>
</evidence>
<feature type="repeat" description="TPR" evidence="3">
    <location>
        <begin position="341"/>
        <end position="374"/>
    </location>
</feature>
<dbReference type="STRING" id="118168.MC7420_4727"/>
<feature type="domain" description="CHAT" evidence="4">
    <location>
        <begin position="975"/>
        <end position="1280"/>
    </location>
</feature>
<sequence>MNMRLVSLSFVIFLLSLPTLFLPPSFTLSPLVAQTFSNETRKAEADQRLDAGIELYDDFQLGKALVSFEEALLIYQDINDQAGVGTSRQKIGLVYQSMGEYQKALDSYQRALVIQRDIRDGAGARLTLFQIGKIYDRFGEEQQALDYYQQAAAIPPDVGEGKQESSACRDRSWQGVAFNAIGRLYQTEENYSQALDSYQQALTIRGEISDCGDESLSLFRNKGATLLFNTGLVSYHLGQYQQALDYFQQALAIFKELDELESQWATLNRMGVVYRQLGEYQQALNLFQQAQRLNLPMGGFHHAGHIHNLGIVYHKLGEYEQAIDYYQQALASSQGLGNQEGITLNNFGTLYHELKDYQPALDYYQKARAIFQNEDNLKGEGVTLNNLAALYHDLGKIDNALPYYQQALAIFRELGAKDWVRLTFNNIKLTRIKSGQGLDYDLENGDRLTETTPNLPVTLTLDPLLYKAPLPVKREVQLYQEGRQLSQKGDYQEALGKFQQVLVIHQENGNKAEEGTTLNQIGLVYSNVGEYAKALDFYQQALAIPEQVVGNTGAIHYNIGRVYSQLGDYNQALDFYQKASALAQERSYKSGEVRIINAIGNVHSKLGQYDLALEFYQQALAVLNTVAFDKKLLEGATLNNIGQVYRHQGNYELALDLYQQALAIQKQLGSQGGEGVILDNMGEAYVQLGKYKTALAYYQQALTISQDIGERANSGETLSNIGYLLEKQNQPELAIIFFKQSVNLREAIRESIKGLPQDQQQSYTETITEDYRHLADLLLQQNRILEAQRVLDLLKVQELDDYFRNVRGNEETAQGVPNLPPEQQIEEGYQRILDQAISLGQELSQLRQKNNLTPQDEQRITQLVNAQAQIIDDFDTFIYSEDVLALVDQLSPRTRTPDLVDELDKLLGLPENLRNLPQNAVLFYPLILEDRLELILTTPDSPPIRRTVSVTKAQLNQTILDFRRALKNPTLNAKIPAQQLYNWLIKPLENDLTTAAAETIIYAADGQLRYIPLAALHDGKQWLVQRYSINNITAFSLTNLNRKPQPKIKLLAAAFANGFYNVNVAGQRFQLGGLPYAGVEVETLAKTVPGTTTLFDAAFNPEETIPKLGNYTVIHFATHGAFVVGTPEESFILFGDGTPLTVSQMRTLNLNGVDLVVLSACETGVDYQLGTGAEILGLGYQLERAGARAAIASLWVVDDGGTQWLMNAFYSVWQSDNLTKVEALRQAQLALITGDDKAMGTQGGDTGMSGIEAVSDTITPKGFNRFSHPYYWAPFILIGNGL</sequence>